<dbReference type="InterPro" id="IPR026960">
    <property type="entry name" value="RVT-Znf"/>
</dbReference>
<protein>
    <recommendedName>
        <fullName evidence="1">Reverse transcriptase zinc-binding domain-containing protein</fullName>
    </recommendedName>
</protein>
<keyword evidence="3" id="KW-1185">Reference proteome</keyword>
<evidence type="ECO:0000259" key="1">
    <source>
        <dbReference type="Pfam" id="PF13966"/>
    </source>
</evidence>
<dbReference type="Proteomes" id="UP001311915">
    <property type="component" value="Unassembled WGS sequence"/>
</dbReference>
<evidence type="ECO:0000313" key="2">
    <source>
        <dbReference type="EMBL" id="KAK4708521.1"/>
    </source>
</evidence>
<dbReference type="PANTHER" id="PTHR33116:SF66">
    <property type="entry name" value="REVERSE TRANSCRIPTASE ZINC-BINDING DOMAIN-CONTAINING PROTEIN"/>
    <property type="match status" value="1"/>
</dbReference>
<dbReference type="EMBL" id="JAWPEI010000012">
    <property type="protein sequence ID" value="KAK4708521.1"/>
    <property type="molecule type" value="Genomic_DNA"/>
</dbReference>
<gene>
    <name evidence="2" type="ORF">R3W88_029446</name>
</gene>
<dbReference type="Pfam" id="PF13966">
    <property type="entry name" value="zf-RVT"/>
    <property type="match status" value="1"/>
</dbReference>
<organism evidence="2 3">
    <name type="scientific">Solanum pinnatisectum</name>
    <name type="common">tansyleaf nightshade</name>
    <dbReference type="NCBI Taxonomy" id="50273"/>
    <lineage>
        <taxon>Eukaryota</taxon>
        <taxon>Viridiplantae</taxon>
        <taxon>Streptophyta</taxon>
        <taxon>Embryophyta</taxon>
        <taxon>Tracheophyta</taxon>
        <taxon>Spermatophyta</taxon>
        <taxon>Magnoliopsida</taxon>
        <taxon>eudicotyledons</taxon>
        <taxon>Gunneridae</taxon>
        <taxon>Pentapetalae</taxon>
        <taxon>asterids</taxon>
        <taxon>lamiids</taxon>
        <taxon>Solanales</taxon>
        <taxon>Solanaceae</taxon>
        <taxon>Solanoideae</taxon>
        <taxon>Solaneae</taxon>
        <taxon>Solanum</taxon>
    </lineage>
</organism>
<dbReference type="PANTHER" id="PTHR33116">
    <property type="entry name" value="REVERSE TRANSCRIPTASE ZINC-BINDING DOMAIN-CONTAINING PROTEIN-RELATED-RELATED"/>
    <property type="match status" value="1"/>
</dbReference>
<feature type="domain" description="Reverse transcriptase zinc-binding" evidence="1">
    <location>
        <begin position="178"/>
        <end position="262"/>
    </location>
</feature>
<accession>A0AAV9K5C0</accession>
<reference evidence="2 3" key="1">
    <citation type="submission" date="2023-10" db="EMBL/GenBank/DDBJ databases">
        <title>Genome-Wide Identification Analysis in wild type Solanum Pinnatisectum Reveals Some Genes Defensing Phytophthora Infestans.</title>
        <authorList>
            <person name="Sun C."/>
        </authorList>
    </citation>
    <scope>NUCLEOTIDE SEQUENCE [LARGE SCALE GENOMIC DNA]</scope>
    <source>
        <strain evidence="2">LQN</strain>
        <tissue evidence="2">Leaf</tissue>
    </source>
</reference>
<name>A0AAV9K5C0_9SOLN</name>
<dbReference type="AlphaFoldDB" id="A0AAV9K5C0"/>
<proteinExistence type="predicted"/>
<comment type="caution">
    <text evidence="2">The sequence shown here is derived from an EMBL/GenBank/DDBJ whole genome shotgun (WGS) entry which is preliminary data.</text>
</comment>
<evidence type="ECO:0000313" key="3">
    <source>
        <dbReference type="Proteomes" id="UP001311915"/>
    </source>
</evidence>
<sequence>MPLIEKVTAKVTCWSAKLLSYAGTGRVQLIKPVIFGVQAYWAQVFVLPKKVIKTIEQICRTFLWTGAITNSRKALVSWETVCKPQTAGGLNIIDLKLWNKAAILKQLWNIARKKDCLWIQWVHNYFIKNRGIETVTLPTAASWVVRKILSKRDMIIPRQAGQGELMMEFAKAQKGGKFPTKKMYTYIMPTFPRVEWKSITLQQGVNPRFKFILWLAVQKRLATVERLEKFGIQVPSECVFCGKTKETFEHLYFDCQVTKTLWGRLCNWMGIQRSIHDWRTEIAWISEIAKKKAGGAEIKTSVFVMIVYIIWRERNKIRWTVLTRSLERL</sequence>